<evidence type="ECO:0000313" key="1">
    <source>
        <dbReference type="EMBL" id="MBB6204878.1"/>
    </source>
</evidence>
<protein>
    <recommendedName>
        <fullName evidence="3">YbhB/YbcL family Raf kinase inhibitor-like protein</fullName>
    </recommendedName>
</protein>
<dbReference type="SUPFAM" id="SSF49777">
    <property type="entry name" value="PEBP-like"/>
    <property type="match status" value="1"/>
</dbReference>
<dbReference type="CDD" id="cd00865">
    <property type="entry name" value="PEBP_bact_arch"/>
    <property type="match status" value="1"/>
</dbReference>
<dbReference type="NCBIfam" id="TIGR00481">
    <property type="entry name" value="YbhB/YbcL family Raf kinase inhibitor-like protein"/>
    <property type="match status" value="1"/>
</dbReference>
<evidence type="ECO:0008006" key="3">
    <source>
        <dbReference type="Google" id="ProtNLM"/>
    </source>
</evidence>
<dbReference type="Proteomes" id="UP000518681">
    <property type="component" value="Unassembled WGS sequence"/>
</dbReference>
<dbReference type="EMBL" id="JACIIK010000010">
    <property type="protein sequence ID" value="MBB6204878.1"/>
    <property type="molecule type" value="Genomic_DNA"/>
</dbReference>
<reference evidence="1 2" key="1">
    <citation type="submission" date="2020-08" db="EMBL/GenBank/DDBJ databases">
        <title>Genomic Encyclopedia of Type Strains, Phase IV (KMG-V): Genome sequencing to study the core and pangenomes of soil and plant-associated prokaryotes.</title>
        <authorList>
            <person name="Whitman W."/>
        </authorList>
    </citation>
    <scope>NUCLEOTIDE SEQUENCE [LARGE SCALE GENOMIC DNA]</scope>
    <source>
        <strain evidence="1 2">SEMIA 4013</strain>
    </source>
</reference>
<name>A0AAW3V2R8_9BURK</name>
<dbReference type="InterPro" id="IPR005247">
    <property type="entry name" value="YbhB_YbcL/LppC-like"/>
</dbReference>
<dbReference type="PANTHER" id="PTHR30289">
    <property type="entry name" value="UNCHARACTERIZED PROTEIN YBCL-RELATED"/>
    <property type="match status" value="1"/>
</dbReference>
<proteinExistence type="predicted"/>
<evidence type="ECO:0000313" key="2">
    <source>
        <dbReference type="Proteomes" id="UP000518681"/>
    </source>
</evidence>
<dbReference type="RefSeq" id="WP_311733000.1">
    <property type="nucleotide sequence ID" value="NZ_JACIII010000009.1"/>
</dbReference>
<organism evidence="1 2">
    <name type="scientific">Paraburkholderia fungorum</name>
    <dbReference type="NCBI Taxonomy" id="134537"/>
    <lineage>
        <taxon>Bacteria</taxon>
        <taxon>Pseudomonadati</taxon>
        <taxon>Pseudomonadota</taxon>
        <taxon>Betaproteobacteria</taxon>
        <taxon>Burkholderiales</taxon>
        <taxon>Burkholderiaceae</taxon>
        <taxon>Paraburkholderia</taxon>
    </lineage>
</organism>
<dbReference type="AlphaFoldDB" id="A0AAW3V2R8"/>
<dbReference type="Pfam" id="PF01161">
    <property type="entry name" value="PBP"/>
    <property type="match status" value="1"/>
</dbReference>
<sequence length="166" mass="17739">MNQARADDFAVESVDVERGQFHDAQISNGFGCHGSNVSPAICWSGEPSETGSFMVSMYDVDAPTGSGFWHWAVVDVPPSVHSLAAGAGNNVSELPTGALQIRNDMGNRAYLGPCPPQGDTHHYLITVTALKISKLPIDANATPEVVGFVAHYQQLAKATISVEMRR</sequence>
<comment type="caution">
    <text evidence="1">The sequence shown here is derived from an EMBL/GenBank/DDBJ whole genome shotgun (WGS) entry which is preliminary data.</text>
</comment>
<dbReference type="InterPro" id="IPR008914">
    <property type="entry name" value="PEBP"/>
</dbReference>
<dbReference type="InterPro" id="IPR036610">
    <property type="entry name" value="PEBP-like_sf"/>
</dbReference>
<dbReference type="PANTHER" id="PTHR30289:SF1">
    <property type="entry name" value="PEBP (PHOSPHATIDYLETHANOLAMINE-BINDING PROTEIN) FAMILY PROTEIN"/>
    <property type="match status" value="1"/>
</dbReference>
<gene>
    <name evidence="1" type="ORF">GGD69_005772</name>
</gene>
<accession>A0AAW3V2R8</accession>
<dbReference type="Gene3D" id="3.90.280.10">
    <property type="entry name" value="PEBP-like"/>
    <property type="match status" value="1"/>
</dbReference>